<protein>
    <submittedName>
        <fullName evidence="1">Uncharacterized protein</fullName>
    </submittedName>
</protein>
<evidence type="ECO:0000313" key="1">
    <source>
        <dbReference type="EMBL" id="OLP05937.1"/>
    </source>
</evidence>
<organism evidence="1 2">
    <name type="scientific">Rhodoferax antarcticus ANT.BR</name>
    <dbReference type="NCBI Taxonomy" id="1111071"/>
    <lineage>
        <taxon>Bacteria</taxon>
        <taxon>Pseudomonadati</taxon>
        <taxon>Pseudomonadota</taxon>
        <taxon>Betaproteobacteria</taxon>
        <taxon>Burkholderiales</taxon>
        <taxon>Comamonadaceae</taxon>
        <taxon>Rhodoferax</taxon>
    </lineage>
</organism>
<comment type="caution">
    <text evidence="1">The sequence shown here is derived from an EMBL/GenBank/DDBJ whole genome shotgun (WGS) entry which is preliminary data.</text>
</comment>
<reference evidence="1 2" key="1">
    <citation type="submission" date="2017-01" db="EMBL/GenBank/DDBJ databases">
        <title>Genome sequence of Rhodoferax antarcticus ANT.BR, a psychrophilic purple nonsulfur bacterium from an Antarctic microbial mat.</title>
        <authorList>
            <person name="Baker J."/>
            <person name="Riester C."/>
            <person name="Skinner B."/>
            <person name="Newell A."/>
            <person name="Swingley W."/>
            <person name="Madigan M."/>
            <person name="Jung D."/>
            <person name="Asao M."/>
            <person name="Chen M."/>
            <person name="Loughlin P."/>
            <person name="Pan H."/>
            <person name="Lin S."/>
            <person name="Li N."/>
            <person name="Shaw J."/>
            <person name="Prado M."/>
            <person name="Sherman C."/>
            <person name="Li X."/>
            <person name="Tang J."/>
            <person name="Blankenship R."/>
            <person name="Zhao T."/>
            <person name="Touchman J."/>
            <person name="Sattley M."/>
        </authorList>
    </citation>
    <scope>NUCLEOTIDE SEQUENCE [LARGE SCALE GENOMIC DNA]</scope>
    <source>
        <strain evidence="1 2">ANT.BR</strain>
    </source>
</reference>
<gene>
    <name evidence="1" type="ORF">BLL52_2166</name>
</gene>
<keyword evidence="2" id="KW-1185">Reference proteome</keyword>
<proteinExistence type="predicted"/>
<dbReference type="EMBL" id="MSYM01000013">
    <property type="protein sequence ID" value="OLP05937.1"/>
    <property type="molecule type" value="Genomic_DNA"/>
</dbReference>
<accession>A0A1Q8YD33</accession>
<evidence type="ECO:0000313" key="2">
    <source>
        <dbReference type="Proteomes" id="UP000185911"/>
    </source>
</evidence>
<dbReference type="Proteomes" id="UP000185911">
    <property type="component" value="Unassembled WGS sequence"/>
</dbReference>
<name>A0A1Q8YD33_9BURK</name>
<sequence length="46" mass="5091">MFTKIAAFGNVKYKVALFWISVDTHWPGKGEAAEPDWTVANPSPPD</sequence>
<dbReference type="AlphaFoldDB" id="A0A1Q8YD33"/>